<keyword evidence="7" id="KW-0472">Membrane</keyword>
<evidence type="ECO:0000313" key="12">
    <source>
        <dbReference type="Proteomes" id="UP001058860"/>
    </source>
</evidence>
<name>A0ABY5PBV2_9ACTN</name>
<evidence type="ECO:0000256" key="2">
    <source>
        <dbReference type="ARBA" id="ARBA00004401"/>
    </source>
</evidence>
<evidence type="ECO:0000256" key="4">
    <source>
        <dbReference type="ARBA" id="ARBA00013208"/>
    </source>
</evidence>
<keyword evidence="7" id="KW-1133">Transmembrane helix</keyword>
<comment type="similarity">
    <text evidence="3 8">Belongs to the peptidase S26 family.</text>
</comment>
<keyword evidence="6 7" id="KW-0378">Hydrolase</keyword>
<dbReference type="Proteomes" id="UP001058860">
    <property type="component" value="Chromosome"/>
</dbReference>
<comment type="subcellular location">
    <subcellularLocation>
        <location evidence="2">Cell membrane</location>
        <topology evidence="2">Single-pass type II membrane protein</topology>
    </subcellularLocation>
    <subcellularLocation>
        <location evidence="8">Membrane</location>
        <topology evidence="8">Single-pass type II membrane protein</topology>
    </subcellularLocation>
</comment>
<dbReference type="Gene3D" id="2.10.109.10">
    <property type="entry name" value="Umud Fragment, subunit A"/>
    <property type="match status" value="1"/>
</dbReference>
<keyword evidence="7" id="KW-0812">Transmembrane</keyword>
<evidence type="ECO:0000256" key="3">
    <source>
        <dbReference type="ARBA" id="ARBA00009370"/>
    </source>
</evidence>
<feature type="region of interest" description="Disordered" evidence="9">
    <location>
        <begin position="79"/>
        <end position="99"/>
    </location>
</feature>
<comment type="catalytic activity">
    <reaction evidence="1 7">
        <text>Cleavage of hydrophobic, N-terminal signal or leader sequences from secreted and periplasmic proteins.</text>
        <dbReference type="EC" id="3.4.21.89"/>
    </reaction>
</comment>
<dbReference type="EMBL" id="CP088295">
    <property type="protein sequence ID" value="UUY02144.1"/>
    <property type="molecule type" value="Genomic_DNA"/>
</dbReference>
<dbReference type="SUPFAM" id="SSF51306">
    <property type="entry name" value="LexA/Signal peptidase"/>
    <property type="match status" value="1"/>
</dbReference>
<dbReference type="GO" id="GO:0009003">
    <property type="term" value="F:signal peptidase activity"/>
    <property type="evidence" value="ECO:0007669"/>
    <property type="project" value="UniProtKB-EC"/>
</dbReference>
<dbReference type="Pfam" id="PF10502">
    <property type="entry name" value="Peptidase_S26"/>
    <property type="match status" value="1"/>
</dbReference>
<dbReference type="PROSITE" id="PS00761">
    <property type="entry name" value="SPASE_I_3"/>
    <property type="match status" value="1"/>
</dbReference>
<evidence type="ECO:0000313" key="11">
    <source>
        <dbReference type="EMBL" id="UUY02144.1"/>
    </source>
</evidence>
<evidence type="ECO:0000259" key="10">
    <source>
        <dbReference type="Pfam" id="PF10502"/>
    </source>
</evidence>
<feature type="domain" description="Peptidase S26" evidence="10">
    <location>
        <begin position="13"/>
        <end position="195"/>
    </location>
</feature>
<dbReference type="InterPro" id="IPR000223">
    <property type="entry name" value="Pept_S26A_signal_pept_1"/>
</dbReference>
<dbReference type="RefSeq" id="WP_353862678.1">
    <property type="nucleotide sequence ID" value="NZ_CP088295.1"/>
</dbReference>
<dbReference type="InterPro" id="IPR036286">
    <property type="entry name" value="LexA/Signal_pep-like_sf"/>
</dbReference>
<keyword evidence="5 7" id="KW-0645">Protease</keyword>
<keyword evidence="12" id="KW-1185">Reference proteome</keyword>
<sequence length="203" mass="22039">MSAKAKSTGNSLVELVVIVAVALGLALGIQAFLVKPYRIPSESMVPTLEIGQRVLVNRIGTRFSDPSVGDVTVFHPPRGSETNECGAEPREGQACPKPTPTRSDVNFIKRIVAGPGDRVAIVEGRVILNGKRQDEDFIRPCADPQDPSCNFPTPVVVPADHYFMMGDNRGASDDSRFWGPVPNEWIIGNAFATYWPPKKIGLL</sequence>
<evidence type="ECO:0000256" key="1">
    <source>
        <dbReference type="ARBA" id="ARBA00000677"/>
    </source>
</evidence>
<dbReference type="InterPro" id="IPR019757">
    <property type="entry name" value="Pept_S26A_signal_pept_1_Lys-AS"/>
</dbReference>
<evidence type="ECO:0000256" key="7">
    <source>
        <dbReference type="RuleBase" id="RU003993"/>
    </source>
</evidence>
<proteinExistence type="inferred from homology"/>
<protein>
    <recommendedName>
        <fullName evidence="4 7">Signal peptidase I</fullName>
        <ecNumber evidence="4 7">3.4.21.89</ecNumber>
    </recommendedName>
</protein>
<dbReference type="CDD" id="cd06530">
    <property type="entry name" value="S26_SPase_I"/>
    <property type="match status" value="1"/>
</dbReference>
<dbReference type="InterPro" id="IPR019758">
    <property type="entry name" value="Pept_S26A_signal_pept_1_CS"/>
</dbReference>
<dbReference type="EC" id="3.4.21.89" evidence="4 7"/>
<evidence type="ECO:0000256" key="5">
    <source>
        <dbReference type="ARBA" id="ARBA00022670"/>
    </source>
</evidence>
<dbReference type="PRINTS" id="PR00727">
    <property type="entry name" value="LEADERPTASE"/>
</dbReference>
<dbReference type="InterPro" id="IPR019533">
    <property type="entry name" value="Peptidase_S26"/>
</dbReference>
<organism evidence="11 12">
    <name type="scientific">Svornostia abyssi</name>
    <dbReference type="NCBI Taxonomy" id="2898438"/>
    <lineage>
        <taxon>Bacteria</taxon>
        <taxon>Bacillati</taxon>
        <taxon>Actinomycetota</taxon>
        <taxon>Thermoleophilia</taxon>
        <taxon>Solirubrobacterales</taxon>
        <taxon>Baekduiaceae</taxon>
        <taxon>Svornostia</taxon>
    </lineage>
</organism>
<reference evidence="12" key="1">
    <citation type="submission" date="2021-11" db="EMBL/GenBank/DDBJ databases">
        <title>Cultivation dependent microbiological survey of springs from the worlds oldest radium mine currently devoted to the extraction of radon-saturated water.</title>
        <authorList>
            <person name="Kapinusova G."/>
            <person name="Smrhova T."/>
            <person name="Strejcek M."/>
            <person name="Suman J."/>
            <person name="Jani K."/>
            <person name="Pajer P."/>
            <person name="Uhlik O."/>
        </authorList>
    </citation>
    <scope>NUCLEOTIDE SEQUENCE [LARGE SCALE GENOMIC DNA]</scope>
    <source>
        <strain evidence="12">J379</strain>
    </source>
</reference>
<feature type="transmembrane region" description="Helical" evidence="7">
    <location>
        <begin position="12"/>
        <end position="33"/>
    </location>
</feature>
<dbReference type="PANTHER" id="PTHR43390:SF1">
    <property type="entry name" value="CHLOROPLAST PROCESSING PEPTIDASE"/>
    <property type="match status" value="1"/>
</dbReference>
<evidence type="ECO:0000256" key="9">
    <source>
        <dbReference type="SAM" id="MobiDB-lite"/>
    </source>
</evidence>
<dbReference type="NCBIfam" id="TIGR02227">
    <property type="entry name" value="sigpep_I_bact"/>
    <property type="match status" value="1"/>
</dbReference>
<evidence type="ECO:0000256" key="6">
    <source>
        <dbReference type="ARBA" id="ARBA00022801"/>
    </source>
</evidence>
<evidence type="ECO:0000256" key="8">
    <source>
        <dbReference type="RuleBase" id="RU362042"/>
    </source>
</evidence>
<dbReference type="InterPro" id="IPR019756">
    <property type="entry name" value="Pept_S26A_signal_pept_1_Ser-AS"/>
</dbReference>
<dbReference type="PROSITE" id="PS00760">
    <property type="entry name" value="SPASE_I_2"/>
    <property type="match status" value="1"/>
</dbReference>
<dbReference type="PROSITE" id="PS00501">
    <property type="entry name" value="SPASE_I_1"/>
    <property type="match status" value="1"/>
</dbReference>
<gene>
    <name evidence="11" type="primary">lepB</name>
    <name evidence="11" type="ORF">LRS13_15645</name>
</gene>
<accession>A0ABY5PBV2</accession>
<dbReference type="PANTHER" id="PTHR43390">
    <property type="entry name" value="SIGNAL PEPTIDASE I"/>
    <property type="match status" value="1"/>
</dbReference>